<evidence type="ECO:0000256" key="1">
    <source>
        <dbReference type="SAM" id="MobiDB-lite"/>
    </source>
</evidence>
<evidence type="ECO:0000259" key="2">
    <source>
        <dbReference type="PROSITE" id="PS50127"/>
    </source>
</evidence>
<evidence type="ECO:0000313" key="4">
    <source>
        <dbReference type="Proteomes" id="UP000759131"/>
    </source>
</evidence>
<gene>
    <name evidence="3" type="ORF">OSB1V03_LOCUS4049</name>
</gene>
<feature type="domain" description="UBC core" evidence="2">
    <location>
        <begin position="1"/>
        <end position="147"/>
    </location>
</feature>
<keyword evidence="4" id="KW-1185">Reference proteome</keyword>
<dbReference type="EMBL" id="OC856329">
    <property type="protein sequence ID" value="CAD7623594.1"/>
    <property type="molecule type" value="Genomic_DNA"/>
</dbReference>
<reference evidence="3" key="1">
    <citation type="submission" date="2020-11" db="EMBL/GenBank/DDBJ databases">
        <authorList>
            <person name="Tran Van P."/>
        </authorList>
    </citation>
    <scope>NUCLEOTIDE SEQUENCE</scope>
</reference>
<dbReference type="InterPro" id="IPR050113">
    <property type="entry name" value="Ub_conjugating_enzyme"/>
</dbReference>
<dbReference type="Pfam" id="PF00179">
    <property type="entry name" value="UQ_con"/>
    <property type="match status" value="1"/>
</dbReference>
<dbReference type="SUPFAM" id="SSF54495">
    <property type="entry name" value="UBC-like"/>
    <property type="match status" value="1"/>
</dbReference>
<dbReference type="Proteomes" id="UP000759131">
    <property type="component" value="Unassembled WGS sequence"/>
</dbReference>
<feature type="region of interest" description="Disordered" evidence="1">
    <location>
        <begin position="155"/>
        <end position="187"/>
    </location>
</feature>
<dbReference type="OrthoDB" id="6406599at2759"/>
<dbReference type="AlphaFoldDB" id="A0A7R9KHZ0"/>
<sequence>MALKRIKAELAELRRDPPPGCTAAPNGTDYFQWTGSIEGPPGTPYEGGLFNVRITFPQSYPLKPFTVTLTTRIFHPNISELGAICDHKWCNKWSASVTVKEVLWSVWQLMIQPDEANPVDTNIGSLYTKNRKNFNETARHWTLQHAYPPAGYVFTTTQTTTSPANNQDSAGTGGSGSESEASDTTKG</sequence>
<evidence type="ECO:0000313" key="3">
    <source>
        <dbReference type="EMBL" id="CAD7623594.1"/>
    </source>
</evidence>
<protein>
    <recommendedName>
        <fullName evidence="2">UBC core domain-containing protein</fullName>
    </recommendedName>
</protein>
<dbReference type="PANTHER" id="PTHR24067">
    <property type="entry name" value="UBIQUITIN-CONJUGATING ENZYME E2"/>
    <property type="match status" value="1"/>
</dbReference>
<dbReference type="SMART" id="SM00212">
    <property type="entry name" value="UBCc"/>
    <property type="match status" value="1"/>
</dbReference>
<accession>A0A7R9KHZ0</accession>
<organism evidence="3">
    <name type="scientific">Medioppia subpectinata</name>
    <dbReference type="NCBI Taxonomy" id="1979941"/>
    <lineage>
        <taxon>Eukaryota</taxon>
        <taxon>Metazoa</taxon>
        <taxon>Ecdysozoa</taxon>
        <taxon>Arthropoda</taxon>
        <taxon>Chelicerata</taxon>
        <taxon>Arachnida</taxon>
        <taxon>Acari</taxon>
        <taxon>Acariformes</taxon>
        <taxon>Sarcoptiformes</taxon>
        <taxon>Oribatida</taxon>
        <taxon>Brachypylina</taxon>
        <taxon>Oppioidea</taxon>
        <taxon>Oppiidae</taxon>
        <taxon>Medioppia</taxon>
    </lineage>
</organism>
<dbReference type="InterPro" id="IPR000608">
    <property type="entry name" value="UBC"/>
</dbReference>
<dbReference type="InterPro" id="IPR016135">
    <property type="entry name" value="UBQ-conjugating_enzyme/RWD"/>
</dbReference>
<name>A0A7R9KHZ0_9ACAR</name>
<feature type="compositionally biased region" description="Low complexity" evidence="1">
    <location>
        <begin position="177"/>
        <end position="187"/>
    </location>
</feature>
<dbReference type="EMBL" id="CAJPIZ010001754">
    <property type="protein sequence ID" value="CAG2104024.1"/>
    <property type="molecule type" value="Genomic_DNA"/>
</dbReference>
<dbReference type="PROSITE" id="PS50127">
    <property type="entry name" value="UBC_2"/>
    <property type="match status" value="1"/>
</dbReference>
<proteinExistence type="predicted"/>
<dbReference type="Gene3D" id="3.10.110.10">
    <property type="entry name" value="Ubiquitin Conjugating Enzyme"/>
    <property type="match status" value="1"/>
</dbReference>